<keyword evidence="4 7" id="KW-0812">Transmembrane</keyword>
<accession>A0A2A4SVN1</accession>
<keyword evidence="5 7" id="KW-1133">Transmembrane helix</keyword>
<dbReference type="InterPro" id="IPR002771">
    <property type="entry name" value="Multi_antbiot-R_MarC"/>
</dbReference>
<proteinExistence type="inferred from homology"/>
<keyword evidence="3" id="KW-1003">Cell membrane</keyword>
<dbReference type="EMBL" id="NVSR01000118">
    <property type="protein sequence ID" value="PCI24935.1"/>
    <property type="molecule type" value="Genomic_DNA"/>
</dbReference>
<feature type="transmembrane region" description="Helical" evidence="7">
    <location>
        <begin position="6"/>
        <end position="27"/>
    </location>
</feature>
<dbReference type="NCBIfam" id="NF008010">
    <property type="entry name" value="PRK10739.1"/>
    <property type="match status" value="1"/>
</dbReference>
<gene>
    <name evidence="8" type="ORF">COB67_11280</name>
</gene>
<evidence type="ECO:0000256" key="1">
    <source>
        <dbReference type="ARBA" id="ARBA00004651"/>
    </source>
</evidence>
<name>A0A2A4SVN1_9DELT</name>
<feature type="transmembrane region" description="Helical" evidence="7">
    <location>
        <begin position="139"/>
        <end position="161"/>
    </location>
</feature>
<dbReference type="Pfam" id="PF01914">
    <property type="entry name" value="MarC"/>
    <property type="match status" value="1"/>
</dbReference>
<evidence type="ECO:0000256" key="2">
    <source>
        <dbReference type="ARBA" id="ARBA00009784"/>
    </source>
</evidence>
<reference evidence="9" key="1">
    <citation type="submission" date="2017-08" db="EMBL/GenBank/DDBJ databases">
        <title>A dynamic microbial community with high functional redundancy inhabits the cold, oxic subseafloor aquifer.</title>
        <authorList>
            <person name="Tully B.J."/>
            <person name="Wheat C.G."/>
            <person name="Glazer B.T."/>
            <person name="Huber J.A."/>
        </authorList>
    </citation>
    <scope>NUCLEOTIDE SEQUENCE [LARGE SCALE GENOMIC DNA]</scope>
</reference>
<dbReference type="PANTHER" id="PTHR33508">
    <property type="entry name" value="UPF0056 MEMBRANE PROTEIN YHCE"/>
    <property type="match status" value="1"/>
</dbReference>
<evidence type="ECO:0000256" key="5">
    <source>
        <dbReference type="ARBA" id="ARBA00022989"/>
    </source>
</evidence>
<dbReference type="Proteomes" id="UP000218113">
    <property type="component" value="Unassembled WGS sequence"/>
</dbReference>
<evidence type="ECO:0000313" key="8">
    <source>
        <dbReference type="EMBL" id="PCI24935.1"/>
    </source>
</evidence>
<evidence type="ECO:0000256" key="6">
    <source>
        <dbReference type="ARBA" id="ARBA00023136"/>
    </source>
</evidence>
<evidence type="ECO:0000256" key="7">
    <source>
        <dbReference type="RuleBase" id="RU362048"/>
    </source>
</evidence>
<dbReference type="GO" id="GO:0005886">
    <property type="term" value="C:plasma membrane"/>
    <property type="evidence" value="ECO:0007669"/>
    <property type="project" value="UniProtKB-SubCell"/>
</dbReference>
<evidence type="ECO:0000256" key="3">
    <source>
        <dbReference type="ARBA" id="ARBA00022475"/>
    </source>
</evidence>
<keyword evidence="6 7" id="KW-0472">Membrane</keyword>
<comment type="subcellular location">
    <subcellularLocation>
        <location evidence="1 7">Cell membrane</location>
        <topology evidence="1 7">Multi-pass membrane protein</topology>
    </subcellularLocation>
</comment>
<comment type="similarity">
    <text evidence="2 7">Belongs to the UPF0056 (MarC) family.</text>
</comment>
<comment type="caution">
    <text evidence="8">The sequence shown here is derived from an EMBL/GenBank/DDBJ whole genome shotgun (WGS) entry which is preliminary data.</text>
</comment>
<evidence type="ECO:0000256" key="4">
    <source>
        <dbReference type="ARBA" id="ARBA00022692"/>
    </source>
</evidence>
<sequence length="196" mass="21741">MDIFSAAVMLFLVMDPLGNIPIFLTLLKDFNEKQQRKIIIREQLIAFVILLIFLFLGEYLLDFLSLRQETISISGGLVLFLIAIRMIFPPPHGGVMGEQLEGEPFVVPLAIPLVAGPSSLATLLLLVRSDAIDLTNLFFALSGAWAVSAIILFFATTFYKVLRKKGLIAMEKLMGMLLVMVSVQMFLDGVSKYLQG</sequence>
<feature type="transmembrane region" description="Helical" evidence="7">
    <location>
        <begin position="109"/>
        <end position="127"/>
    </location>
</feature>
<organism evidence="8 9">
    <name type="scientific">SAR324 cluster bacterium</name>
    <dbReference type="NCBI Taxonomy" id="2024889"/>
    <lineage>
        <taxon>Bacteria</taxon>
        <taxon>Deltaproteobacteria</taxon>
        <taxon>SAR324 cluster</taxon>
    </lineage>
</organism>
<dbReference type="NCBIfam" id="TIGR00427">
    <property type="entry name" value="NAAT family transporter"/>
    <property type="match status" value="1"/>
</dbReference>
<feature type="transmembrane region" description="Helical" evidence="7">
    <location>
        <begin position="39"/>
        <end position="59"/>
    </location>
</feature>
<evidence type="ECO:0000313" key="9">
    <source>
        <dbReference type="Proteomes" id="UP000218113"/>
    </source>
</evidence>
<feature type="transmembrane region" description="Helical" evidence="7">
    <location>
        <begin position="173"/>
        <end position="194"/>
    </location>
</feature>
<dbReference type="PANTHER" id="PTHR33508:SF10">
    <property type="entry name" value="UPF0056 INNER MEMBRANE PROTEIN YHGN"/>
    <property type="match status" value="1"/>
</dbReference>
<dbReference type="AlphaFoldDB" id="A0A2A4SVN1"/>
<feature type="transmembrane region" description="Helical" evidence="7">
    <location>
        <begin position="71"/>
        <end position="88"/>
    </location>
</feature>
<protein>
    <recommendedName>
        <fullName evidence="7">UPF0056 membrane protein</fullName>
    </recommendedName>
</protein>